<protein>
    <submittedName>
        <fullName evidence="1">Uncharacterized protein</fullName>
    </submittedName>
</protein>
<dbReference type="Proteomes" id="UP000031014">
    <property type="component" value="Unassembled WGS sequence"/>
</dbReference>
<name>A0A0A8XCM7_MESS1</name>
<dbReference type="EMBL" id="BASE01000138">
    <property type="protein sequence ID" value="GAM16772.1"/>
    <property type="molecule type" value="Genomic_DNA"/>
</dbReference>
<comment type="caution">
    <text evidence="1">The sequence shown here is derived from an EMBL/GenBank/DDBJ whole genome shotgun (WGS) entry which is preliminary data.</text>
</comment>
<evidence type="ECO:0000313" key="2">
    <source>
        <dbReference type="Proteomes" id="UP000031014"/>
    </source>
</evidence>
<gene>
    <name evidence="1" type="ORF">SAMD00020551_5002</name>
</gene>
<dbReference type="AlphaFoldDB" id="A0A0A8XCM7"/>
<reference evidence="1 2" key="1">
    <citation type="submission" date="2013-06" db="EMBL/GenBank/DDBJ databases">
        <title>Whole genome shotgun sequence of Bacillus selenatarsenatis SF-1.</title>
        <authorList>
            <person name="Kuroda M."/>
            <person name="Sei K."/>
            <person name="Yamashita M."/>
            <person name="Ike M."/>
        </authorList>
    </citation>
    <scope>NUCLEOTIDE SEQUENCE [LARGE SCALE GENOMIC DNA]</scope>
    <source>
        <strain evidence="1 2">SF-1</strain>
    </source>
</reference>
<accession>A0A0A8XCM7</accession>
<keyword evidence="2" id="KW-1185">Reference proteome</keyword>
<sequence length="41" mass="5040">MPKMTDYSEFNLFSYLQGFKKDALYRILLKENNLLKIRQIR</sequence>
<proteinExistence type="predicted"/>
<evidence type="ECO:0000313" key="1">
    <source>
        <dbReference type="EMBL" id="GAM16772.1"/>
    </source>
</evidence>
<dbReference type="STRING" id="1321606.SAMD00020551_5002"/>
<organism evidence="1 2">
    <name type="scientific">Mesobacillus selenatarsenatis (strain DSM 18680 / JCM 14380 / FERM P-15431 / SF-1)</name>
    <dbReference type="NCBI Taxonomy" id="1321606"/>
    <lineage>
        <taxon>Bacteria</taxon>
        <taxon>Bacillati</taxon>
        <taxon>Bacillota</taxon>
        <taxon>Bacilli</taxon>
        <taxon>Bacillales</taxon>
        <taxon>Bacillaceae</taxon>
        <taxon>Mesobacillus</taxon>
    </lineage>
</organism>